<name>A0A7J7EBZ4_DICBM</name>
<reference evidence="1 2" key="1">
    <citation type="journal article" date="2020" name="Mol. Biol. Evol.">
        <title>Interspecific Gene Flow and the Evolution of Specialization in Black and White Rhinoceros.</title>
        <authorList>
            <person name="Moodley Y."/>
            <person name="Westbury M.V."/>
            <person name="Russo I.M."/>
            <person name="Gopalakrishnan S."/>
            <person name="Rakotoarivelo A."/>
            <person name="Olsen R.A."/>
            <person name="Prost S."/>
            <person name="Tunstall T."/>
            <person name="Ryder O.A."/>
            <person name="Dalen L."/>
            <person name="Bruford M.W."/>
        </authorList>
    </citation>
    <scope>NUCLEOTIDE SEQUENCE [LARGE SCALE GENOMIC DNA]</scope>
    <source>
        <strain evidence="1">SBR-YM</strain>
        <tissue evidence="1">Skin</tissue>
    </source>
</reference>
<accession>A0A7J7EBZ4</accession>
<protein>
    <submittedName>
        <fullName evidence="1">Uncharacterized protein</fullName>
    </submittedName>
</protein>
<evidence type="ECO:0000313" key="1">
    <source>
        <dbReference type="EMBL" id="KAF5913203.1"/>
    </source>
</evidence>
<evidence type="ECO:0000313" key="2">
    <source>
        <dbReference type="Proteomes" id="UP000551758"/>
    </source>
</evidence>
<dbReference type="Proteomes" id="UP000551758">
    <property type="component" value="Unassembled WGS sequence"/>
</dbReference>
<comment type="caution">
    <text evidence="1">The sequence shown here is derived from an EMBL/GenBank/DDBJ whole genome shotgun (WGS) entry which is preliminary data.</text>
</comment>
<dbReference type="EMBL" id="JACDTQ010003641">
    <property type="protein sequence ID" value="KAF5913203.1"/>
    <property type="molecule type" value="Genomic_DNA"/>
</dbReference>
<gene>
    <name evidence="1" type="ORF">HPG69_016818</name>
</gene>
<dbReference type="AlphaFoldDB" id="A0A7J7EBZ4"/>
<organism evidence="1 2">
    <name type="scientific">Diceros bicornis minor</name>
    <name type="common">South-central black rhinoceros</name>
    <dbReference type="NCBI Taxonomy" id="77932"/>
    <lineage>
        <taxon>Eukaryota</taxon>
        <taxon>Metazoa</taxon>
        <taxon>Chordata</taxon>
        <taxon>Craniata</taxon>
        <taxon>Vertebrata</taxon>
        <taxon>Euteleostomi</taxon>
        <taxon>Mammalia</taxon>
        <taxon>Eutheria</taxon>
        <taxon>Laurasiatheria</taxon>
        <taxon>Perissodactyla</taxon>
        <taxon>Rhinocerotidae</taxon>
        <taxon>Diceros</taxon>
    </lineage>
</organism>
<proteinExistence type="predicted"/>
<keyword evidence="2" id="KW-1185">Reference proteome</keyword>
<sequence>MSAVSVPSLSAHEAVPDTFSLASRTVFAGPLPGTTTPRMHQAEKLANQEAQSRFPCLLVPLNGQNFVSTSVPVDWMFNVSEHKQNVEAMIKNINTISLELKKMKELSQLLLCDLTLHFSHPVKIDDLKETERNNPPFEESKISDVSLASNSFSL</sequence>